<dbReference type="Pfam" id="PF03479">
    <property type="entry name" value="PCC"/>
    <property type="match status" value="1"/>
</dbReference>
<evidence type="ECO:0000313" key="3">
    <source>
        <dbReference type="Proteomes" id="UP000028878"/>
    </source>
</evidence>
<reference evidence="3" key="1">
    <citation type="submission" date="2014-02" db="EMBL/GenBank/DDBJ databases">
        <authorList>
            <person name="Gan H."/>
        </authorList>
    </citation>
    <scope>NUCLEOTIDE SEQUENCE [LARGE SCALE GENOMIC DNA]</scope>
    <source>
        <strain evidence="3">S1</strain>
    </source>
</reference>
<reference evidence="3" key="2">
    <citation type="submission" date="2014-11" db="EMBL/GenBank/DDBJ databases">
        <title>Draft genome sequence of Hydrogenophaga intermedia S1.</title>
        <authorList>
            <person name="Gan H.M."/>
            <person name="Chew T.H."/>
            <person name="Stolz A."/>
        </authorList>
    </citation>
    <scope>NUCLEOTIDE SEQUENCE [LARGE SCALE GENOMIC DNA]</scope>
    <source>
        <strain evidence="3">S1</strain>
    </source>
</reference>
<name>A0A1L1PLZ7_HYDIT</name>
<keyword evidence="2" id="KW-0238">DNA-binding</keyword>
<accession>A0A1L1PLZ7</accession>
<dbReference type="PANTHER" id="PTHR34988:SF1">
    <property type="entry name" value="DNA-BINDING PROTEIN"/>
    <property type="match status" value="1"/>
</dbReference>
<dbReference type="PROSITE" id="PS51742">
    <property type="entry name" value="PPC"/>
    <property type="match status" value="1"/>
</dbReference>
<feature type="domain" description="PPC" evidence="1">
    <location>
        <begin position="7"/>
        <end position="138"/>
    </location>
</feature>
<proteinExistence type="predicted"/>
<organism evidence="2 3">
    <name type="scientific">Hydrogenophaga intermedia</name>
    <dbReference type="NCBI Taxonomy" id="65786"/>
    <lineage>
        <taxon>Bacteria</taxon>
        <taxon>Pseudomonadati</taxon>
        <taxon>Pseudomonadota</taxon>
        <taxon>Betaproteobacteria</taxon>
        <taxon>Burkholderiales</taxon>
        <taxon>Comamonadaceae</taxon>
        <taxon>Hydrogenophaga</taxon>
    </lineage>
</organism>
<evidence type="ECO:0000313" key="2">
    <source>
        <dbReference type="EMBL" id="CDN87967.1"/>
    </source>
</evidence>
<evidence type="ECO:0000259" key="1">
    <source>
        <dbReference type="PROSITE" id="PS51742"/>
    </source>
</evidence>
<dbReference type="EMBL" id="CCAE010000017">
    <property type="protein sequence ID" value="CDN87967.1"/>
    <property type="molecule type" value="Genomic_DNA"/>
</dbReference>
<dbReference type="Proteomes" id="UP000028878">
    <property type="component" value="Unassembled WGS sequence"/>
</dbReference>
<dbReference type="AlphaFoldDB" id="A0A1L1PLZ7"/>
<dbReference type="SUPFAM" id="SSF117856">
    <property type="entry name" value="AF0104/ALDC/Ptd012-like"/>
    <property type="match status" value="1"/>
</dbReference>
<protein>
    <submittedName>
        <fullName evidence="2">Putative DNA-binding protein with PD1-like DNA-binding motif protein</fullName>
    </submittedName>
</protein>
<dbReference type="CDD" id="cd11378">
    <property type="entry name" value="DUF296"/>
    <property type="match status" value="1"/>
</dbReference>
<dbReference type="GO" id="GO:0003677">
    <property type="term" value="F:DNA binding"/>
    <property type="evidence" value="ECO:0007669"/>
    <property type="project" value="UniProtKB-KW"/>
</dbReference>
<dbReference type="PANTHER" id="PTHR34988">
    <property type="entry name" value="PROTEIN, PUTATIVE-RELATED"/>
    <property type="match status" value="1"/>
</dbReference>
<dbReference type="Gene3D" id="3.30.1330.80">
    <property type="entry name" value="Hypothetical protein, similar to alpha- acetolactate decarboxylase, domain 2"/>
    <property type="match status" value="1"/>
</dbReference>
<dbReference type="InterPro" id="IPR005175">
    <property type="entry name" value="PPC_dom"/>
</dbReference>
<sequence>MPGRRPIDAMHTLPLRLNPGEDLRAALQAAVRARDQRAAFVIAGIGSLVDARLRLAAADDALVVPGPSEILTLSGSLGADHAHLHMSVSDAQGRVWGGHVLPGCRVRTTAEVLIALLPDWDFSRDPDAATGYLELVAKARGQ</sequence>
<keyword evidence="3" id="KW-1185">Reference proteome</keyword>
<gene>
    <name evidence="2" type="ORF">BN948_02397</name>
</gene>